<evidence type="ECO:0000313" key="9">
    <source>
        <dbReference type="EMBL" id="KAA0895282.1"/>
    </source>
</evidence>
<dbReference type="InterPro" id="IPR027417">
    <property type="entry name" value="P-loop_NTPase"/>
</dbReference>
<feature type="domain" description="ABC transporter" evidence="8">
    <location>
        <begin position="5"/>
        <end position="255"/>
    </location>
</feature>
<dbReference type="FunFam" id="3.40.50.300:FF:000016">
    <property type="entry name" value="Oligopeptide ABC transporter ATP-binding component"/>
    <property type="match status" value="1"/>
</dbReference>
<dbReference type="GO" id="GO:0015833">
    <property type="term" value="P:peptide transport"/>
    <property type="evidence" value="ECO:0007669"/>
    <property type="project" value="InterPro"/>
</dbReference>
<keyword evidence="6 9" id="KW-0067">ATP-binding</keyword>
<dbReference type="InterPro" id="IPR013563">
    <property type="entry name" value="Oligopep_ABC_C"/>
</dbReference>
<organism evidence="9 10">
    <name type="scientific">Oryzomonas rubra</name>
    <dbReference type="NCBI Taxonomy" id="2509454"/>
    <lineage>
        <taxon>Bacteria</taxon>
        <taxon>Pseudomonadati</taxon>
        <taxon>Thermodesulfobacteriota</taxon>
        <taxon>Desulfuromonadia</taxon>
        <taxon>Geobacterales</taxon>
        <taxon>Geobacteraceae</taxon>
        <taxon>Oryzomonas</taxon>
    </lineage>
</organism>
<comment type="similarity">
    <text evidence="2">Belongs to the ABC transporter superfamily.</text>
</comment>
<sequence>MSTLLSIKNLSTCFRTPHGVLTAVNDVSMEVDRGSTVALVGESGSGKSLTALSIMRLIPSPGFIRSGAITFDGTDLVPLPEDAMRSIRGSRISMVFQEPMTSLNPVLRIGEQVGEPLRLHRGMSRREAAEYGEELLRKVGIPSSGDRMRDYPHQLSGGMRQRVMIAMALACNPALLIADEPTTALDVTIQAQILELIDSLRQSADMGILLITHDLGIVAERSERTCVMYAGRIVESAPTHELLGTPRHPYTAALLASLPQNAQPGQPLTTLPGQPPGLTKELSGCGFCERCPVASPPCRTQVPELEEVSPGHYVRCWKRL</sequence>
<dbReference type="InterPro" id="IPR003593">
    <property type="entry name" value="AAA+_ATPase"/>
</dbReference>
<protein>
    <submittedName>
        <fullName evidence="9">ABC transporter ATP-binding protein</fullName>
    </submittedName>
</protein>
<keyword evidence="7" id="KW-0472">Membrane</keyword>
<keyword evidence="5" id="KW-0547">Nucleotide-binding</keyword>
<dbReference type="OrthoDB" id="9809450at2"/>
<dbReference type="PANTHER" id="PTHR43297">
    <property type="entry name" value="OLIGOPEPTIDE TRANSPORT ATP-BINDING PROTEIN APPD"/>
    <property type="match status" value="1"/>
</dbReference>
<dbReference type="AlphaFoldDB" id="A0A5A9XQ63"/>
<evidence type="ECO:0000259" key="8">
    <source>
        <dbReference type="PROSITE" id="PS50893"/>
    </source>
</evidence>
<evidence type="ECO:0000256" key="6">
    <source>
        <dbReference type="ARBA" id="ARBA00022840"/>
    </source>
</evidence>
<dbReference type="Pfam" id="PF08352">
    <property type="entry name" value="oligo_HPY"/>
    <property type="match status" value="1"/>
</dbReference>
<dbReference type="PROSITE" id="PS00211">
    <property type="entry name" value="ABC_TRANSPORTER_1"/>
    <property type="match status" value="1"/>
</dbReference>
<dbReference type="SUPFAM" id="SSF52540">
    <property type="entry name" value="P-loop containing nucleoside triphosphate hydrolases"/>
    <property type="match status" value="1"/>
</dbReference>
<name>A0A5A9XQ63_9BACT</name>
<reference evidence="9 10" key="1">
    <citation type="submission" date="2019-04" db="EMBL/GenBank/DDBJ databases">
        <title>Geobacter ruber sp. nov., ferric-reducing bacteria isolated from paddy soil.</title>
        <authorList>
            <person name="Xu Z."/>
            <person name="Masuda Y."/>
            <person name="Itoh H."/>
            <person name="Senoo K."/>
        </authorList>
    </citation>
    <scope>NUCLEOTIDE SEQUENCE [LARGE SCALE GENOMIC DNA]</scope>
    <source>
        <strain evidence="9 10">Red88</strain>
    </source>
</reference>
<dbReference type="Proteomes" id="UP000324298">
    <property type="component" value="Unassembled WGS sequence"/>
</dbReference>
<comment type="subcellular location">
    <subcellularLocation>
        <location evidence="1">Cell inner membrane</location>
        <topology evidence="1">Peripheral membrane protein</topology>
    </subcellularLocation>
</comment>
<keyword evidence="3" id="KW-0813">Transport</keyword>
<proteinExistence type="inferred from homology"/>
<dbReference type="CDD" id="cd03257">
    <property type="entry name" value="ABC_NikE_OppD_transporters"/>
    <property type="match status" value="1"/>
</dbReference>
<evidence type="ECO:0000256" key="5">
    <source>
        <dbReference type="ARBA" id="ARBA00022741"/>
    </source>
</evidence>
<evidence type="ECO:0000256" key="2">
    <source>
        <dbReference type="ARBA" id="ARBA00005417"/>
    </source>
</evidence>
<dbReference type="SMART" id="SM00382">
    <property type="entry name" value="AAA"/>
    <property type="match status" value="1"/>
</dbReference>
<dbReference type="EMBL" id="SRSD01000001">
    <property type="protein sequence ID" value="KAA0895282.1"/>
    <property type="molecule type" value="Genomic_DNA"/>
</dbReference>
<dbReference type="GO" id="GO:0016887">
    <property type="term" value="F:ATP hydrolysis activity"/>
    <property type="evidence" value="ECO:0007669"/>
    <property type="project" value="InterPro"/>
</dbReference>
<dbReference type="PANTHER" id="PTHR43297:SF2">
    <property type="entry name" value="DIPEPTIDE TRANSPORT ATP-BINDING PROTEIN DPPD"/>
    <property type="match status" value="1"/>
</dbReference>
<dbReference type="InterPro" id="IPR017871">
    <property type="entry name" value="ABC_transporter-like_CS"/>
</dbReference>
<keyword evidence="10" id="KW-1185">Reference proteome</keyword>
<dbReference type="InterPro" id="IPR050388">
    <property type="entry name" value="ABC_Ni/Peptide_Import"/>
</dbReference>
<keyword evidence="4" id="KW-1003">Cell membrane</keyword>
<accession>A0A5A9XQ63</accession>
<evidence type="ECO:0000256" key="7">
    <source>
        <dbReference type="ARBA" id="ARBA00023136"/>
    </source>
</evidence>
<dbReference type="RefSeq" id="WP_149305863.1">
    <property type="nucleotide sequence ID" value="NZ_SRSD01000001.1"/>
</dbReference>
<dbReference type="NCBIfam" id="TIGR01727">
    <property type="entry name" value="oligo_HPY"/>
    <property type="match status" value="1"/>
</dbReference>
<evidence type="ECO:0000313" key="10">
    <source>
        <dbReference type="Proteomes" id="UP000324298"/>
    </source>
</evidence>
<dbReference type="Gene3D" id="3.40.50.300">
    <property type="entry name" value="P-loop containing nucleotide triphosphate hydrolases"/>
    <property type="match status" value="1"/>
</dbReference>
<evidence type="ECO:0000256" key="4">
    <source>
        <dbReference type="ARBA" id="ARBA00022475"/>
    </source>
</evidence>
<dbReference type="GO" id="GO:0005886">
    <property type="term" value="C:plasma membrane"/>
    <property type="evidence" value="ECO:0007669"/>
    <property type="project" value="UniProtKB-SubCell"/>
</dbReference>
<evidence type="ECO:0000256" key="3">
    <source>
        <dbReference type="ARBA" id="ARBA00022448"/>
    </source>
</evidence>
<dbReference type="PROSITE" id="PS50893">
    <property type="entry name" value="ABC_TRANSPORTER_2"/>
    <property type="match status" value="1"/>
</dbReference>
<comment type="caution">
    <text evidence="9">The sequence shown here is derived from an EMBL/GenBank/DDBJ whole genome shotgun (WGS) entry which is preliminary data.</text>
</comment>
<evidence type="ECO:0000256" key="1">
    <source>
        <dbReference type="ARBA" id="ARBA00004417"/>
    </source>
</evidence>
<dbReference type="InterPro" id="IPR003439">
    <property type="entry name" value="ABC_transporter-like_ATP-bd"/>
</dbReference>
<dbReference type="Pfam" id="PF00005">
    <property type="entry name" value="ABC_tran"/>
    <property type="match status" value="1"/>
</dbReference>
<dbReference type="GO" id="GO:0005524">
    <property type="term" value="F:ATP binding"/>
    <property type="evidence" value="ECO:0007669"/>
    <property type="project" value="UniProtKB-KW"/>
</dbReference>
<gene>
    <name evidence="9" type="ORF">ET418_01830</name>
</gene>